<protein>
    <submittedName>
        <fullName evidence="2">Putative transglutaminase-like cysteine proteinase</fullName>
    </submittedName>
</protein>
<feature type="chain" id="PRO_5031121761" evidence="1">
    <location>
        <begin position="27"/>
        <end position="197"/>
    </location>
</feature>
<dbReference type="PANTHER" id="PTHR39327:SF1">
    <property type="entry name" value="BLR5470 PROTEIN"/>
    <property type="match status" value="1"/>
</dbReference>
<dbReference type="InterPro" id="IPR010319">
    <property type="entry name" value="Transglutaminase-like_Cys_pept"/>
</dbReference>
<proteinExistence type="predicted"/>
<organism evidence="2 3">
    <name type="scientific">Aureimonas pseudogalii</name>
    <dbReference type="NCBI Taxonomy" id="1744844"/>
    <lineage>
        <taxon>Bacteria</taxon>
        <taxon>Pseudomonadati</taxon>
        <taxon>Pseudomonadota</taxon>
        <taxon>Alphaproteobacteria</taxon>
        <taxon>Hyphomicrobiales</taxon>
        <taxon>Aurantimonadaceae</taxon>
        <taxon>Aureimonas</taxon>
    </lineage>
</organism>
<keyword evidence="1" id="KW-0732">Signal</keyword>
<evidence type="ECO:0000256" key="1">
    <source>
        <dbReference type="SAM" id="SignalP"/>
    </source>
</evidence>
<accession>A0A7W6EBN4</accession>
<evidence type="ECO:0000313" key="2">
    <source>
        <dbReference type="EMBL" id="MBB3998317.1"/>
    </source>
</evidence>
<dbReference type="AlphaFoldDB" id="A0A7W6EBN4"/>
<dbReference type="Proteomes" id="UP000542776">
    <property type="component" value="Unassembled WGS sequence"/>
</dbReference>
<sequence length="197" mass="21572">MPAVLRSILTLAVLLTGLVASSASEAGMLLGTATSQPVGHYDFCKRNRAECGANAAVGPVAMTDRLWAMIIEINAAVNAGITPKTDDEIYGVPEYWAYPTTVGDCEDFALLKQFMLEREGLPRSALLLTVVRQPNGDGHAVLTVSTDRGDIILDNLDRRALDWSQTPYRYLKRQSQQDSAKWVSIDDDRDMLVGSVR</sequence>
<dbReference type="Pfam" id="PF06035">
    <property type="entry name" value="Peptidase_C93"/>
    <property type="match status" value="1"/>
</dbReference>
<comment type="caution">
    <text evidence="2">The sequence shown here is derived from an EMBL/GenBank/DDBJ whole genome shotgun (WGS) entry which is preliminary data.</text>
</comment>
<dbReference type="EMBL" id="JACIEK010000004">
    <property type="protein sequence ID" value="MBB3998317.1"/>
    <property type="molecule type" value="Genomic_DNA"/>
</dbReference>
<dbReference type="RefSeq" id="WP_246393097.1">
    <property type="nucleotide sequence ID" value="NZ_JACIEK010000004.1"/>
</dbReference>
<gene>
    <name evidence="2" type="ORF">GGR04_002156</name>
</gene>
<dbReference type="Gene3D" id="3.10.620.30">
    <property type="match status" value="1"/>
</dbReference>
<evidence type="ECO:0000313" key="3">
    <source>
        <dbReference type="Proteomes" id="UP000542776"/>
    </source>
</evidence>
<dbReference type="PANTHER" id="PTHR39327">
    <property type="match status" value="1"/>
</dbReference>
<keyword evidence="3" id="KW-1185">Reference proteome</keyword>
<name>A0A7W6EBN4_9HYPH</name>
<reference evidence="2 3" key="1">
    <citation type="submission" date="2020-08" db="EMBL/GenBank/DDBJ databases">
        <title>Genomic Encyclopedia of Type Strains, Phase IV (KMG-IV): sequencing the most valuable type-strain genomes for metagenomic binning, comparative biology and taxonomic classification.</title>
        <authorList>
            <person name="Goeker M."/>
        </authorList>
    </citation>
    <scope>NUCLEOTIDE SEQUENCE [LARGE SCALE GENOMIC DNA]</scope>
    <source>
        <strain evidence="2 3">DSM 102238</strain>
    </source>
</reference>
<feature type="signal peptide" evidence="1">
    <location>
        <begin position="1"/>
        <end position="26"/>
    </location>
</feature>